<dbReference type="STRING" id="983967.A0A1E4T4P0"/>
<dbReference type="GO" id="GO:0035621">
    <property type="term" value="P:ER to Golgi ceramide transport"/>
    <property type="evidence" value="ECO:0007669"/>
    <property type="project" value="TreeGrafter"/>
</dbReference>
<dbReference type="Gene3D" id="2.30.29.30">
    <property type="entry name" value="Pleckstrin-homology domain (PH domain)/Phosphotyrosine-binding domain (PTB)"/>
    <property type="match status" value="1"/>
</dbReference>
<evidence type="ECO:0000313" key="8">
    <source>
        <dbReference type="Proteomes" id="UP000094801"/>
    </source>
</evidence>
<dbReference type="GO" id="GO:0006897">
    <property type="term" value="P:endocytosis"/>
    <property type="evidence" value="ECO:0007669"/>
    <property type="project" value="TreeGrafter"/>
</dbReference>
<proteinExistence type="inferred from homology"/>
<dbReference type="SMART" id="SM00233">
    <property type="entry name" value="PH"/>
    <property type="match status" value="1"/>
</dbReference>
<dbReference type="GO" id="GO:0005829">
    <property type="term" value="C:cytosol"/>
    <property type="evidence" value="ECO:0007669"/>
    <property type="project" value="TreeGrafter"/>
</dbReference>
<dbReference type="GO" id="GO:0032541">
    <property type="term" value="C:cortical endoplasmic reticulum"/>
    <property type="evidence" value="ECO:0007669"/>
    <property type="project" value="TreeGrafter"/>
</dbReference>
<dbReference type="Pfam" id="PF15409">
    <property type="entry name" value="PH_8"/>
    <property type="match status" value="1"/>
</dbReference>
<dbReference type="GO" id="GO:0034727">
    <property type="term" value="P:piecemeal microautophagy of the nucleus"/>
    <property type="evidence" value="ECO:0007669"/>
    <property type="project" value="TreeGrafter"/>
</dbReference>
<feature type="region of interest" description="Disordered" evidence="5">
    <location>
        <begin position="421"/>
        <end position="475"/>
    </location>
</feature>
<dbReference type="SUPFAM" id="SSF50729">
    <property type="entry name" value="PH domain-like"/>
    <property type="match status" value="1"/>
</dbReference>
<dbReference type="GO" id="GO:0030011">
    <property type="term" value="P:maintenance of cell polarity"/>
    <property type="evidence" value="ECO:0007669"/>
    <property type="project" value="TreeGrafter"/>
</dbReference>
<sequence length="1080" mass="121841">MENFEVRAKSFTIKWVNAPDFSTIQWELKPLKRSINFSIYRYNKTDNSSNNLSIPTNSSSSSTVENLSLDEVNSVPHKMFSELHQSMRDSFDSTTSTVNSPSTVNGSGFNEQGPSTPSATAMSLNQSTRKRGDSFASISSSNSNSAGGDNSMNSTLEEKLDKHLVKERWIGRCEGDQLVTGKFEVATGGLFAFVFDNTFSKHKAKKIRFHQYIESEANENKIITLSSMQTDGQLHTITEDHDSALEDPESTNATAGDSTQLSNDVKEKQIKVLIPNTAPPQPTHVQFSLPAKEQQPNKGSASIFKVKGGQYLQGFLMKKKRRRSGAKKFSKRFFVLNFKYGALDYYLNDMNNRIRGNMYIKNVIISADAKQLMFYLDSGIEQWVLKAFCEDDFNVWVQAFNFIKKQNKQDTTQYMLGSLTTKQPVGGEEEEEEEELDVNEPTIDGLLKGDVDDDDDASLDDARPGRSSSIHSTLNPHFRSVEERISSIKELSENLLNSAKPVVVAPVQEVVKKPSVERRGSLFWKKNRKERDVTPSSTPQLQPPLSHSDSSIKLAEKIRQLEIQYQLLMNTETNRGFSRPPITSPTRRVLSRTDTTATSVMSQEFVDAQEYIEEMNQVVHMVNSSDHENDDDDYDDEDDEFDFEVDSNSVQQQPPPAKQLDEKSATTRAKSESNIFDSALSIEKTNIQSSTDDDLYPLGFEGEVHYRDDIKASVSEPPSLISFLRKNIGKDLSTISMPVSANEPLTFLQKYCESFEYSNLLTEALNSPMETGERILKIACFSISYLSSYRAKVRNSRKPFNPLLGESYELVRKDLGIRVVTEKVVHRPAVFAAHVDSKTWTIDHVLSPMQRIGGKSAEVSIKGEVIMRCSNGEVYRWTQPITLLKNLIAGEKYSEPYSSITVSCNNGYSATASFKAGGMFAGRSEELEIKAKNPQNHTLPLSVTGTWTEELKFQDTNKTVWKASPLVKDDKKKFGFTKFAATLNDISEIDRASAPTDSRWRPDQREYENGNLDEAEKLKVVLEEEQRKRRKDSDGKPAVHTPAFFKKVGEGELDWEYVSGEKGYWARRKQNNWDGLLKLW</sequence>
<gene>
    <name evidence="7" type="ORF">CANARDRAFT_196112</name>
</gene>
<feature type="compositionally biased region" description="Basic and acidic residues" evidence="5">
    <location>
        <begin position="659"/>
        <end position="671"/>
    </location>
</feature>
<dbReference type="Proteomes" id="UP000094801">
    <property type="component" value="Unassembled WGS sequence"/>
</dbReference>
<comment type="similarity">
    <text evidence="1">Belongs to the OSBP family.</text>
</comment>
<evidence type="ECO:0000313" key="7">
    <source>
        <dbReference type="EMBL" id="ODV86705.1"/>
    </source>
</evidence>
<dbReference type="InterPro" id="IPR037239">
    <property type="entry name" value="OSBP_sf"/>
</dbReference>
<feature type="domain" description="PH" evidence="6">
    <location>
        <begin position="309"/>
        <end position="405"/>
    </location>
</feature>
<dbReference type="InterPro" id="IPR011993">
    <property type="entry name" value="PH-like_dom_sf"/>
</dbReference>
<organism evidence="7 8">
    <name type="scientific">[Candida] arabinofermentans NRRL YB-2248</name>
    <dbReference type="NCBI Taxonomy" id="983967"/>
    <lineage>
        <taxon>Eukaryota</taxon>
        <taxon>Fungi</taxon>
        <taxon>Dikarya</taxon>
        <taxon>Ascomycota</taxon>
        <taxon>Saccharomycotina</taxon>
        <taxon>Pichiomycetes</taxon>
        <taxon>Pichiales</taxon>
        <taxon>Pichiaceae</taxon>
        <taxon>Ogataea</taxon>
        <taxon>Ogataea/Candida clade</taxon>
    </lineage>
</organism>
<dbReference type="SUPFAM" id="SSF101576">
    <property type="entry name" value="Supernatant protein factor (SPF), C-terminal domain"/>
    <property type="match status" value="1"/>
</dbReference>
<evidence type="ECO:0000259" key="6">
    <source>
        <dbReference type="PROSITE" id="PS50003"/>
    </source>
</evidence>
<feature type="region of interest" description="Disordered" evidence="5">
    <location>
        <begin position="645"/>
        <end position="672"/>
    </location>
</feature>
<feature type="compositionally biased region" description="Acidic residues" evidence="5">
    <location>
        <begin position="427"/>
        <end position="438"/>
    </location>
</feature>
<dbReference type="InterPro" id="IPR000648">
    <property type="entry name" value="Oxysterol-bd"/>
</dbReference>
<dbReference type="GO" id="GO:0097038">
    <property type="term" value="C:perinuclear endoplasmic reticulum"/>
    <property type="evidence" value="ECO:0007669"/>
    <property type="project" value="TreeGrafter"/>
</dbReference>
<evidence type="ECO:0000256" key="1">
    <source>
        <dbReference type="ARBA" id="ARBA00008842"/>
    </source>
</evidence>
<evidence type="ECO:0000256" key="5">
    <source>
        <dbReference type="SAM" id="MobiDB-lite"/>
    </source>
</evidence>
<dbReference type="Gene3D" id="2.40.160.120">
    <property type="match status" value="1"/>
</dbReference>
<feature type="region of interest" description="Disordered" evidence="5">
    <location>
        <begin position="88"/>
        <end position="154"/>
    </location>
</feature>
<keyword evidence="4" id="KW-0446">Lipid-binding</keyword>
<feature type="compositionally biased region" description="Low complexity" evidence="5">
    <location>
        <begin position="134"/>
        <end position="154"/>
    </location>
</feature>
<name>A0A1E4T4P0_9ASCO</name>
<dbReference type="GO" id="GO:0006887">
    <property type="term" value="P:exocytosis"/>
    <property type="evidence" value="ECO:0007669"/>
    <property type="project" value="TreeGrafter"/>
</dbReference>
<dbReference type="EMBL" id="KV453849">
    <property type="protein sequence ID" value="ODV86705.1"/>
    <property type="molecule type" value="Genomic_DNA"/>
</dbReference>
<dbReference type="GO" id="GO:0005886">
    <property type="term" value="C:plasma membrane"/>
    <property type="evidence" value="ECO:0007669"/>
    <property type="project" value="TreeGrafter"/>
</dbReference>
<keyword evidence="8" id="KW-1185">Reference proteome</keyword>
<dbReference type="GO" id="GO:0032934">
    <property type="term" value="F:sterol binding"/>
    <property type="evidence" value="ECO:0007669"/>
    <property type="project" value="TreeGrafter"/>
</dbReference>
<protein>
    <recommendedName>
        <fullName evidence="6">PH domain-containing protein</fullName>
    </recommendedName>
</protein>
<evidence type="ECO:0000256" key="2">
    <source>
        <dbReference type="ARBA" id="ARBA00022448"/>
    </source>
</evidence>
<reference evidence="8" key="1">
    <citation type="submission" date="2016-04" db="EMBL/GenBank/DDBJ databases">
        <title>Comparative genomics of biotechnologically important yeasts.</title>
        <authorList>
            <consortium name="DOE Joint Genome Institute"/>
            <person name="Riley R."/>
            <person name="Haridas S."/>
            <person name="Wolfe K.H."/>
            <person name="Lopes M.R."/>
            <person name="Hittinger C.T."/>
            <person name="Goker M."/>
            <person name="Salamov A."/>
            <person name="Wisecaver J."/>
            <person name="Long T.M."/>
            <person name="Aerts A.L."/>
            <person name="Barry K."/>
            <person name="Choi C."/>
            <person name="Clum A."/>
            <person name="Coughlan A.Y."/>
            <person name="Deshpande S."/>
            <person name="Douglass A.P."/>
            <person name="Hanson S.J."/>
            <person name="Klenk H.-P."/>
            <person name="Labutti K."/>
            <person name="Lapidus A."/>
            <person name="Lindquist E."/>
            <person name="Lipzen A."/>
            <person name="Meier-Kolthoff J.P."/>
            <person name="Ohm R.A."/>
            <person name="Otillar R.P."/>
            <person name="Pangilinan J."/>
            <person name="Peng Y."/>
            <person name="Rokas A."/>
            <person name="Rosa C.A."/>
            <person name="Scheuner C."/>
            <person name="Sibirny A.A."/>
            <person name="Slot J.C."/>
            <person name="Stielow J.B."/>
            <person name="Sun H."/>
            <person name="Kurtzman C.P."/>
            <person name="Blackwell M."/>
            <person name="Grigoriev I.V."/>
            <person name="Jeffries T.W."/>
        </authorList>
    </citation>
    <scope>NUCLEOTIDE SEQUENCE [LARGE SCALE GENOMIC DNA]</scope>
    <source>
        <strain evidence="8">NRRL YB-2248</strain>
    </source>
</reference>
<dbReference type="PANTHER" id="PTHR10972">
    <property type="entry name" value="OXYSTEROL-BINDING PROTEIN-RELATED"/>
    <property type="match status" value="1"/>
</dbReference>
<dbReference type="InterPro" id="IPR036598">
    <property type="entry name" value="GOLD_dom_sf"/>
</dbReference>
<dbReference type="AlphaFoldDB" id="A0A1E4T4P0"/>
<dbReference type="PROSITE" id="PS50003">
    <property type="entry name" value="PH_DOMAIN"/>
    <property type="match status" value="1"/>
</dbReference>
<dbReference type="Pfam" id="PF01237">
    <property type="entry name" value="Oxysterol_BP"/>
    <property type="match status" value="1"/>
</dbReference>
<feature type="compositionally biased region" description="Polar residues" evidence="5">
    <location>
        <begin position="466"/>
        <end position="475"/>
    </location>
</feature>
<dbReference type="InterPro" id="IPR001849">
    <property type="entry name" value="PH_domain"/>
</dbReference>
<dbReference type="OrthoDB" id="1854502at2759"/>
<evidence type="ECO:0000256" key="3">
    <source>
        <dbReference type="ARBA" id="ARBA00023055"/>
    </source>
</evidence>
<dbReference type="InterPro" id="IPR041680">
    <property type="entry name" value="PH_8"/>
</dbReference>
<feature type="compositionally biased region" description="Polar residues" evidence="5">
    <location>
        <begin position="106"/>
        <end position="127"/>
    </location>
</feature>
<feature type="region of interest" description="Disordered" evidence="5">
    <location>
        <begin position="574"/>
        <end position="595"/>
    </location>
</feature>
<accession>A0A1E4T4P0</accession>
<keyword evidence="2" id="KW-0813">Transport</keyword>
<feature type="region of interest" description="Disordered" evidence="5">
    <location>
        <begin position="527"/>
        <end position="550"/>
    </location>
</feature>
<feature type="compositionally biased region" description="Low complexity" evidence="5">
    <location>
        <begin position="534"/>
        <end position="548"/>
    </location>
</feature>
<feature type="compositionally biased region" description="Low complexity" evidence="5">
    <location>
        <begin position="93"/>
        <end position="105"/>
    </location>
</feature>
<dbReference type="CDD" id="cd13289">
    <property type="entry name" value="PH_Osh3p_yeast"/>
    <property type="match status" value="1"/>
</dbReference>
<keyword evidence="3" id="KW-0445">Lipid transport</keyword>
<dbReference type="PANTHER" id="PTHR10972:SF203">
    <property type="entry name" value="OXYSTEROL-BINDING PROTEIN HOMOLOG 3"/>
    <property type="match status" value="1"/>
</dbReference>
<evidence type="ECO:0000256" key="4">
    <source>
        <dbReference type="ARBA" id="ARBA00023121"/>
    </source>
</evidence>
<dbReference type="Gene3D" id="3.30.70.3490">
    <property type="match status" value="1"/>
</dbReference>
<dbReference type="SUPFAM" id="SSF144000">
    <property type="entry name" value="Oxysterol-binding protein-like"/>
    <property type="match status" value="1"/>
</dbReference>